<dbReference type="RefSeq" id="WP_209141293.1">
    <property type="nucleotide sequence ID" value="NZ_JAGHKO010000005.1"/>
</dbReference>
<proteinExistence type="predicted"/>
<keyword evidence="1" id="KW-0812">Transmembrane</keyword>
<protein>
    <recommendedName>
        <fullName evidence="4">DUF4178 domain-containing protein</fullName>
    </recommendedName>
</protein>
<evidence type="ECO:0008006" key="4">
    <source>
        <dbReference type="Google" id="ProtNLM"/>
    </source>
</evidence>
<feature type="transmembrane region" description="Helical" evidence="1">
    <location>
        <begin position="31"/>
        <end position="49"/>
    </location>
</feature>
<reference evidence="2 3" key="1">
    <citation type="submission" date="2021-03" db="EMBL/GenBank/DDBJ databases">
        <title>Assistant Professor.</title>
        <authorList>
            <person name="Huq M.A."/>
        </authorList>
    </citation>
    <scope>NUCLEOTIDE SEQUENCE [LARGE SCALE GENOMIC DNA]</scope>
    <source>
        <strain evidence="2 3">MAH-29</strain>
    </source>
</reference>
<accession>A0ABS3YZ93</accession>
<evidence type="ECO:0000313" key="3">
    <source>
        <dbReference type="Proteomes" id="UP000677244"/>
    </source>
</evidence>
<evidence type="ECO:0000313" key="2">
    <source>
        <dbReference type="EMBL" id="MBO9203242.1"/>
    </source>
</evidence>
<dbReference type="EMBL" id="JAGHKO010000005">
    <property type="protein sequence ID" value="MBO9203242.1"/>
    <property type="molecule type" value="Genomic_DNA"/>
</dbReference>
<keyword evidence="1" id="KW-1133">Transmembrane helix</keyword>
<name>A0ABS3YZ93_9BACT</name>
<sequence>MRYLEIVLTFFGAVLLALLTYKWTDSRKLKITVLIFAIVVASLVAYNSISQITKEGIEEKIKDKIGELNEDRNVQSPEFRIGHSGLTFQMYKGIGISTSLEDENPYFKVYVKEEKLHVWFILYDNRKNLVGAINDNVWEMFNDNYEYNNDERGFEIVKKGEREVFFQIEYADGIAWLAGLILNKEGWGMFLAPPTIMEPAQMIGLNPDSWKQGKEPSISFNISPLFKYPREKYLGERSHVTNEKLCDCPEGRRWVEFYNQKK</sequence>
<keyword evidence="1" id="KW-0472">Membrane</keyword>
<organism evidence="2 3">
    <name type="scientific">Niastella soli</name>
    <dbReference type="NCBI Taxonomy" id="2821487"/>
    <lineage>
        <taxon>Bacteria</taxon>
        <taxon>Pseudomonadati</taxon>
        <taxon>Bacteroidota</taxon>
        <taxon>Chitinophagia</taxon>
        <taxon>Chitinophagales</taxon>
        <taxon>Chitinophagaceae</taxon>
        <taxon>Niastella</taxon>
    </lineage>
</organism>
<comment type="caution">
    <text evidence="2">The sequence shown here is derived from an EMBL/GenBank/DDBJ whole genome shotgun (WGS) entry which is preliminary data.</text>
</comment>
<evidence type="ECO:0000256" key="1">
    <source>
        <dbReference type="SAM" id="Phobius"/>
    </source>
</evidence>
<keyword evidence="3" id="KW-1185">Reference proteome</keyword>
<dbReference type="Proteomes" id="UP000677244">
    <property type="component" value="Unassembled WGS sequence"/>
</dbReference>
<gene>
    <name evidence="2" type="ORF">J7I42_23330</name>
</gene>
<feature type="transmembrane region" description="Helical" evidence="1">
    <location>
        <begin position="6"/>
        <end position="24"/>
    </location>
</feature>